<evidence type="ECO:0000313" key="2">
    <source>
        <dbReference type="EMBL" id="GAA1399671.1"/>
    </source>
</evidence>
<feature type="domain" description="Bacterial bifunctional deaminase-reductase C-terminal" evidence="1">
    <location>
        <begin position="1"/>
        <end position="171"/>
    </location>
</feature>
<proteinExistence type="predicted"/>
<accession>A0ABN1Y711</accession>
<dbReference type="InterPro" id="IPR024072">
    <property type="entry name" value="DHFR-like_dom_sf"/>
</dbReference>
<dbReference type="Proteomes" id="UP001501414">
    <property type="component" value="Unassembled WGS sequence"/>
</dbReference>
<name>A0ABN1Y711_9PSEU</name>
<dbReference type="EMBL" id="BAAAJK010000048">
    <property type="protein sequence ID" value="GAA1399671.1"/>
    <property type="molecule type" value="Genomic_DNA"/>
</dbReference>
<comment type="caution">
    <text evidence="2">The sequence shown here is derived from an EMBL/GenBank/DDBJ whole genome shotgun (WGS) entry which is preliminary data.</text>
</comment>
<keyword evidence="3" id="KW-1185">Reference proteome</keyword>
<dbReference type="PANTHER" id="PTHR38011">
    <property type="entry name" value="DIHYDROFOLATE REDUCTASE FAMILY PROTEIN (AFU_ORTHOLOGUE AFUA_8G06820)"/>
    <property type="match status" value="1"/>
</dbReference>
<dbReference type="InterPro" id="IPR050765">
    <property type="entry name" value="Riboflavin_Biosynth_HTPR"/>
</dbReference>
<evidence type="ECO:0000313" key="3">
    <source>
        <dbReference type="Proteomes" id="UP001501414"/>
    </source>
</evidence>
<dbReference type="PANTHER" id="PTHR38011:SF2">
    <property type="entry name" value="BIFUNCTIONAL DEAMINASE-REDUCTASE DOMAIN PROTEIN"/>
    <property type="match status" value="1"/>
</dbReference>
<protein>
    <submittedName>
        <fullName evidence="2">Dihydrofolate reductase family protein</fullName>
    </submittedName>
</protein>
<dbReference type="Pfam" id="PF01872">
    <property type="entry name" value="RibD_C"/>
    <property type="match status" value="1"/>
</dbReference>
<reference evidence="2 3" key="1">
    <citation type="journal article" date="2019" name="Int. J. Syst. Evol. Microbiol.">
        <title>The Global Catalogue of Microorganisms (GCM) 10K type strain sequencing project: providing services to taxonomists for standard genome sequencing and annotation.</title>
        <authorList>
            <consortium name="The Broad Institute Genomics Platform"/>
            <consortium name="The Broad Institute Genome Sequencing Center for Infectious Disease"/>
            <person name="Wu L."/>
            <person name="Ma J."/>
        </authorList>
    </citation>
    <scope>NUCLEOTIDE SEQUENCE [LARGE SCALE GENOMIC DNA]</scope>
    <source>
        <strain evidence="2 3">JCM 11896</strain>
    </source>
</reference>
<sequence length="183" mass="19929">MSVDGYSSGPGGPAEDRWLHEHAADPATLEHFEGIWRGCSSVLVGRNNYLGFHSVWPGITRADDTDPRTRELGRWLDAVDKAVVSTTLDDAPWSHSRIFRDPRSAVGALRAEPGRDVLVLNSATLIGSLLREDLVDDLRLAIVPVLLGGGLRLLPDDVAGAWSMVSTTVLPNGAVSVHHRRRR</sequence>
<evidence type="ECO:0000259" key="1">
    <source>
        <dbReference type="Pfam" id="PF01872"/>
    </source>
</evidence>
<dbReference type="InterPro" id="IPR002734">
    <property type="entry name" value="RibDG_C"/>
</dbReference>
<organism evidence="2 3">
    <name type="scientific">Pseudonocardia kongjuensis</name>
    <dbReference type="NCBI Taxonomy" id="102227"/>
    <lineage>
        <taxon>Bacteria</taxon>
        <taxon>Bacillati</taxon>
        <taxon>Actinomycetota</taxon>
        <taxon>Actinomycetes</taxon>
        <taxon>Pseudonocardiales</taxon>
        <taxon>Pseudonocardiaceae</taxon>
        <taxon>Pseudonocardia</taxon>
    </lineage>
</organism>
<dbReference type="SUPFAM" id="SSF53597">
    <property type="entry name" value="Dihydrofolate reductase-like"/>
    <property type="match status" value="1"/>
</dbReference>
<dbReference type="Gene3D" id="3.40.430.10">
    <property type="entry name" value="Dihydrofolate Reductase, subunit A"/>
    <property type="match status" value="1"/>
</dbReference>
<gene>
    <name evidence="2" type="ORF">GCM10009613_55620</name>
</gene>